<dbReference type="OrthoDB" id="5290015at2759"/>
<dbReference type="HOGENOM" id="CLU_731745_0_0_1"/>
<proteinExistence type="predicted"/>
<evidence type="ECO:0000313" key="1">
    <source>
        <dbReference type="EMBL" id="EXV04916.1"/>
    </source>
</evidence>
<evidence type="ECO:0000313" key="2">
    <source>
        <dbReference type="Proteomes" id="UP000030151"/>
    </source>
</evidence>
<gene>
    <name evidence="1" type="ORF">X797_002601</name>
</gene>
<organism evidence="1 2">
    <name type="scientific">Metarhizium robertsii</name>
    <dbReference type="NCBI Taxonomy" id="568076"/>
    <lineage>
        <taxon>Eukaryota</taxon>
        <taxon>Fungi</taxon>
        <taxon>Dikarya</taxon>
        <taxon>Ascomycota</taxon>
        <taxon>Pezizomycotina</taxon>
        <taxon>Sordariomycetes</taxon>
        <taxon>Hypocreomycetidae</taxon>
        <taxon>Hypocreales</taxon>
        <taxon>Clavicipitaceae</taxon>
        <taxon>Metarhizium</taxon>
    </lineage>
</organism>
<dbReference type="AlphaFoldDB" id="A0A0A1V5L8"/>
<dbReference type="eggNOG" id="ENOG502RMVY">
    <property type="taxonomic scope" value="Eukaryota"/>
</dbReference>
<accession>A0A0A1V5L8</accession>
<sequence>MRDAYPEASILTTPSKATSLSTYSLITFTKELSFLQSTPPNWGGKRSMSQRRVNRTATVQWREVQREESLPIQRSFAQFQPRRISSNLELPETLAGISIRVPCDQNFKNTEIEDPVFEAVAATAQLGIDILHSSTGFSGLMDTGKQIIEETLRNNPSQRCRDAKGIEKHTKDYLKRITENFPVLLVHDMRAATNGRTTKGTWEVPQDRLFPPHHAGAIEINRILVDRLIDARQAALLDSNDQNARDRFYTLSFRIGATIAHELCHVFTTFLLYDPNANTPPAVSYAGWGNTMVGESGRRWESLTFGGVVDMRQGSWMERVGLKLSGGRRTFVVNPPSFKAIARRDFSVFPLVDEDCSKRGGKPHIIDTDSWLAKYGNIYEAYSENDNHQPERLPKHVLDCAMSGAGEFTRLSADKLRNWTLGIDEGIGGRPSWSWTIKMSA</sequence>
<dbReference type="Proteomes" id="UP000030151">
    <property type="component" value="Unassembled WGS sequence"/>
</dbReference>
<comment type="caution">
    <text evidence="1">The sequence shown here is derived from an EMBL/GenBank/DDBJ whole genome shotgun (WGS) entry which is preliminary data.</text>
</comment>
<dbReference type="EMBL" id="JELW01000002">
    <property type="protein sequence ID" value="EXV04916.1"/>
    <property type="molecule type" value="Genomic_DNA"/>
</dbReference>
<protein>
    <submittedName>
        <fullName evidence="1">Uncharacterized protein</fullName>
    </submittedName>
</protein>
<name>A0A0A1V5L8_9HYPO</name>
<reference evidence="1 2" key="1">
    <citation type="submission" date="2014-02" db="EMBL/GenBank/DDBJ databases">
        <title>The genome sequence of the entomopathogenic fungus Metarhizium robertsii ARSEF 2575.</title>
        <authorList>
            <person name="Giuliano Garisto Donzelli B."/>
            <person name="Roe B.A."/>
            <person name="Macmil S.L."/>
            <person name="Krasnoff S.B."/>
            <person name="Gibson D.M."/>
        </authorList>
    </citation>
    <scope>NUCLEOTIDE SEQUENCE [LARGE SCALE GENOMIC DNA]</scope>
    <source>
        <strain evidence="1 2">ARSEF 2575</strain>
    </source>
</reference>